<keyword evidence="2" id="KW-1185">Reference proteome</keyword>
<dbReference type="Proteomes" id="UP000318470">
    <property type="component" value="Segment"/>
</dbReference>
<evidence type="ECO:0000313" key="2">
    <source>
        <dbReference type="Proteomes" id="UP000318470"/>
    </source>
</evidence>
<reference evidence="1 2" key="1">
    <citation type="submission" date="2019-04" db="EMBL/GenBank/DDBJ databases">
        <authorList>
            <person name="Gao M."/>
            <person name="Bai C."/>
            <person name="Tong Y."/>
            <person name="Xu X."/>
        </authorList>
    </citation>
    <scope>NUCLEOTIDE SEQUENCE [LARGE SCALE GENOMIC DNA]</scope>
    <source>
        <strain evidence="1 2">Vibrio alginolyticus VA1</strain>
    </source>
</reference>
<sequence length="77" mass="9068">MAKDIGHIKSPVMVRIYDLYIKQGIKSHQTILETLWEEDPKYKELLKLFMVNRVIHNIDNCGYNPYSPEETENVDSD</sequence>
<evidence type="ECO:0000313" key="1">
    <source>
        <dbReference type="EMBL" id="QDB73193.1"/>
    </source>
</evidence>
<organism evidence="1 2">
    <name type="scientific">Vibrio phage VAP7</name>
    <dbReference type="NCBI Taxonomy" id="2584487"/>
    <lineage>
        <taxon>Viruses</taxon>
        <taxon>Duplodnaviria</taxon>
        <taxon>Heunggongvirae</taxon>
        <taxon>Uroviricota</taxon>
        <taxon>Caudoviricetes</taxon>
        <taxon>Pantevenvirales</taxon>
        <taxon>Ackermannviridae</taxon>
        <taxon>Vapseptimavirus</taxon>
        <taxon>Vapseptimavirus VAP7</taxon>
    </lineage>
</organism>
<dbReference type="KEGG" id="vg:55616030"/>
<dbReference type="EMBL" id="MK795384">
    <property type="protein sequence ID" value="QDB73193.1"/>
    <property type="molecule type" value="Genomic_DNA"/>
</dbReference>
<accession>A0A4Y5TV15</accession>
<dbReference type="RefSeq" id="YP_009845667.1">
    <property type="nucleotide sequence ID" value="NC_048765.1"/>
</dbReference>
<dbReference type="GeneID" id="55616030"/>
<name>A0A4Y5TV15_9CAUD</name>
<proteinExistence type="predicted"/>
<protein>
    <submittedName>
        <fullName evidence="1">Uncharacterized protein</fullName>
    </submittedName>
</protein>